<reference evidence="1" key="1">
    <citation type="submission" date="2009-01" db="EMBL/GenBank/DDBJ databases">
        <title>The Genome Sequence of Brucella pinnipedialis M292/94/1.</title>
        <authorList>
            <consortium name="The Broad Institute Genome Sequencing Platform"/>
            <person name="Ward D."/>
            <person name="Young S.K."/>
            <person name="Kodira C.D."/>
            <person name="Zeng Q."/>
            <person name="Koehrsen M."/>
            <person name="Alvarado L."/>
            <person name="Berlin A."/>
            <person name="Borenstein D."/>
            <person name="Chen Z."/>
            <person name="Engels R."/>
            <person name="Freedman E."/>
            <person name="Gellesch M."/>
            <person name="Goldberg J."/>
            <person name="Griggs A."/>
            <person name="Gujja S."/>
            <person name="Heiman D."/>
            <person name="Hepburn T."/>
            <person name="Howarth C."/>
            <person name="Jen D."/>
            <person name="Larson L."/>
            <person name="Lewis B."/>
            <person name="Mehta T."/>
            <person name="Park D."/>
            <person name="Pearson M."/>
            <person name="Roberts A."/>
            <person name="Saif S."/>
            <person name="Shea T."/>
            <person name="Shenoy N."/>
            <person name="Sisk P."/>
            <person name="Stolte C."/>
            <person name="Sykes S."/>
            <person name="Walk T."/>
            <person name="White J."/>
            <person name="Yandava C."/>
            <person name="Whatmore A.M."/>
            <person name="Perrett L.L."/>
            <person name="O'Callaghan D."/>
            <person name="Nusbaum C."/>
            <person name="Galagan J."/>
            <person name="Birren B."/>
        </authorList>
    </citation>
    <scope>NUCLEOTIDE SEQUENCE [LARGE SCALE GENOMIC DNA]</scope>
    <source>
        <strain evidence="1">M292/94/1</strain>
    </source>
</reference>
<dbReference type="AlphaFoldDB" id="A0A0E1X0K9"/>
<name>A0A0E1X0K9_9HYPH</name>
<gene>
    <name evidence="1" type="ORF">BALG_03132</name>
</gene>
<accession>A0A0E1X0K9</accession>
<dbReference type="HOGENOM" id="CLU_198087_0_0_5"/>
<dbReference type="EMBL" id="EQ999542">
    <property type="protein sequence ID" value="EEZ29789.1"/>
    <property type="molecule type" value="Genomic_DNA"/>
</dbReference>
<organism evidence="1">
    <name type="scientific">Brucella pinnipedialis M292/94/1</name>
    <dbReference type="NCBI Taxonomy" id="520462"/>
    <lineage>
        <taxon>Bacteria</taxon>
        <taxon>Pseudomonadati</taxon>
        <taxon>Pseudomonadota</taxon>
        <taxon>Alphaproteobacteria</taxon>
        <taxon>Hyphomicrobiales</taxon>
        <taxon>Brucellaceae</taxon>
        <taxon>Brucella/Ochrobactrum group</taxon>
        <taxon>Brucella</taxon>
    </lineage>
</organism>
<dbReference type="Proteomes" id="UP000004659">
    <property type="component" value="Unassembled WGS sequence"/>
</dbReference>
<dbReference type="RefSeq" id="WP_002964851.1">
    <property type="nucleotide sequence ID" value="NZ_EQ999542.1"/>
</dbReference>
<protein>
    <submittedName>
        <fullName evidence="1">Uncharacterized protein</fullName>
    </submittedName>
</protein>
<sequence length="77" mass="8609">MILFHWRCFGPDVLPQAFGGYNGNCVVRYLKESLFHSGLGKRNAISGPGGQITLRRFNPCQRRIKSLPHACHIKGKG</sequence>
<proteinExistence type="predicted"/>
<dbReference type="GeneID" id="93015046"/>
<evidence type="ECO:0000313" key="1">
    <source>
        <dbReference type="EMBL" id="EEZ29789.1"/>
    </source>
</evidence>